<evidence type="ECO:0008006" key="4">
    <source>
        <dbReference type="Google" id="ProtNLM"/>
    </source>
</evidence>
<comment type="caution">
    <text evidence="2">The sequence shown here is derived from an EMBL/GenBank/DDBJ whole genome shotgun (WGS) entry which is preliminary data.</text>
</comment>
<dbReference type="Proteomes" id="UP000256373">
    <property type="component" value="Unassembled WGS sequence"/>
</dbReference>
<feature type="transmembrane region" description="Helical" evidence="1">
    <location>
        <begin position="148"/>
        <end position="165"/>
    </location>
</feature>
<feature type="transmembrane region" description="Helical" evidence="1">
    <location>
        <begin position="315"/>
        <end position="337"/>
    </location>
</feature>
<feature type="transmembrane region" description="Helical" evidence="1">
    <location>
        <begin position="376"/>
        <end position="400"/>
    </location>
</feature>
<keyword evidence="1" id="KW-1133">Transmembrane helix</keyword>
<feature type="transmembrane region" description="Helical" evidence="1">
    <location>
        <begin position="185"/>
        <end position="203"/>
    </location>
</feature>
<keyword evidence="1" id="KW-0472">Membrane</keyword>
<dbReference type="AlphaFoldDB" id="A0A3D8YEQ5"/>
<feature type="transmembrane region" description="Helical" evidence="1">
    <location>
        <begin position="215"/>
        <end position="234"/>
    </location>
</feature>
<sequence length="409" mass="45917">MFKSLKASQWAAISILNLVIVASLGLLMRLKIVWELPWVDQRFTLHAHSHFAFSGWITQSLMLCIALAILAKKNSGILPVRYNYLLVGNLFCSYGMLISFFLQGYAPVSIVFSTLTIFISVIFYIFCRKDMYAGDQHSVWWKYMHAAMLFNMLSALGTFSLAYTMATQPQNTELRLASVYFYLHFQYNGWFLLACLGLFHYWLSLNNLALKDSGNISRILIACCIPSYLLSVNWMHFPNYLHAVSISVALLQAGAWLIFVNGILRIKGQLMAILPLKVLWLFSFVLLAGTIKFSLQTVSAHPDIATLACGLRPVVIAYLHLVLLGIISLFLIGWFYNQQVLTVRRTGKTGLIAFVAGVICNEIFLMIQGIGSMSGIYIGGMPELLVFASVVMVTGLLFLLRSVHFTVKV</sequence>
<feature type="transmembrane region" description="Helical" evidence="1">
    <location>
        <begin position="276"/>
        <end position="295"/>
    </location>
</feature>
<dbReference type="OrthoDB" id="2827525at2"/>
<gene>
    <name evidence="2" type="ORF">DSL64_05515</name>
</gene>
<evidence type="ECO:0000313" key="2">
    <source>
        <dbReference type="EMBL" id="REA63076.1"/>
    </source>
</evidence>
<keyword evidence="3" id="KW-1185">Reference proteome</keyword>
<feature type="transmembrane region" description="Helical" evidence="1">
    <location>
        <begin position="82"/>
        <end position="102"/>
    </location>
</feature>
<feature type="transmembrane region" description="Helical" evidence="1">
    <location>
        <begin position="349"/>
        <end position="370"/>
    </location>
</feature>
<evidence type="ECO:0000256" key="1">
    <source>
        <dbReference type="SAM" id="Phobius"/>
    </source>
</evidence>
<feature type="transmembrane region" description="Helical" evidence="1">
    <location>
        <begin position="240"/>
        <end position="264"/>
    </location>
</feature>
<feature type="transmembrane region" description="Helical" evidence="1">
    <location>
        <begin position="108"/>
        <end position="127"/>
    </location>
</feature>
<keyword evidence="1" id="KW-0812">Transmembrane</keyword>
<name>A0A3D8YEQ5_9BACT</name>
<protein>
    <recommendedName>
        <fullName evidence="4">Cytochrome oxidase subunit I profile domain-containing protein</fullName>
    </recommendedName>
</protein>
<feature type="transmembrane region" description="Helical" evidence="1">
    <location>
        <begin position="50"/>
        <end position="70"/>
    </location>
</feature>
<proteinExistence type="predicted"/>
<organism evidence="2 3">
    <name type="scientific">Dyadobacter luteus</name>
    <dbReference type="NCBI Taxonomy" id="2259619"/>
    <lineage>
        <taxon>Bacteria</taxon>
        <taxon>Pseudomonadati</taxon>
        <taxon>Bacteroidota</taxon>
        <taxon>Cytophagia</taxon>
        <taxon>Cytophagales</taxon>
        <taxon>Spirosomataceae</taxon>
        <taxon>Dyadobacter</taxon>
    </lineage>
</organism>
<dbReference type="RefSeq" id="WP_115829665.1">
    <property type="nucleotide sequence ID" value="NZ_QNUL01000003.1"/>
</dbReference>
<evidence type="ECO:0000313" key="3">
    <source>
        <dbReference type="Proteomes" id="UP000256373"/>
    </source>
</evidence>
<accession>A0A3D8YEQ5</accession>
<reference evidence="2 3" key="1">
    <citation type="submission" date="2018-07" db="EMBL/GenBank/DDBJ databases">
        <title>Dyadobacter roseus sp. nov., isolated from rose rhizosphere soil.</title>
        <authorList>
            <person name="Chen L."/>
        </authorList>
    </citation>
    <scope>NUCLEOTIDE SEQUENCE [LARGE SCALE GENOMIC DNA]</scope>
    <source>
        <strain evidence="2 3">RS19</strain>
    </source>
</reference>
<dbReference type="EMBL" id="QNUL01000003">
    <property type="protein sequence ID" value="REA63076.1"/>
    <property type="molecule type" value="Genomic_DNA"/>
</dbReference>
<feature type="transmembrane region" description="Helical" evidence="1">
    <location>
        <begin position="12"/>
        <end position="30"/>
    </location>
</feature>